<dbReference type="Pfam" id="PF13409">
    <property type="entry name" value="GST_N_2"/>
    <property type="match status" value="1"/>
</dbReference>
<proteinExistence type="predicted"/>
<evidence type="ECO:0000313" key="4">
    <source>
        <dbReference type="Proteomes" id="UP001165122"/>
    </source>
</evidence>
<evidence type="ECO:0000259" key="2">
    <source>
        <dbReference type="PROSITE" id="PS50404"/>
    </source>
</evidence>
<dbReference type="AlphaFoldDB" id="A0A9W7CLC5"/>
<dbReference type="PANTHER" id="PTHR43968">
    <property type="match status" value="1"/>
</dbReference>
<dbReference type="Gene3D" id="3.40.30.10">
    <property type="entry name" value="Glutaredoxin"/>
    <property type="match status" value="1"/>
</dbReference>
<sequence>MLRSLLLFCCFTVASTFIPILASTIQPILASTVQPILASTIQLSAAQSPTWDDLKSSLPKTTPSTPELILYRDTNGWCPFCERVWISLEQKGIPYSTELINLRDKPQWYKDMVPTTLVPAVKFKSDDKVVWESMEIIKELDLRYPSNKLISSGLTHESDMKIVDSVTSAAVKYSFSSRNSSLTSSDRQILENTFEDSLIALDVRLSPSGPFLGGSEPSAADFALIPMMERNRWQLPITFPNFPRLDSKEWSGIKRWFSAFDDLKSYQIPSGDELSWLTVSSVFLKMFSGNGTEVNPGVKAKIVMAERAAEEAVEVVRGKAGRGWKREKFFRLLGGGVSEKRIEAATKVISNHEAVVNDACSSTTTPKSQDTLERLSPNSKKSVDLALRSVTARLLGVPTKHPSYDDLDAAQRGMEFIARRVCAPRDMGAKAAEEFRRCLLKEAHEIERRKSRK</sequence>
<dbReference type="Proteomes" id="UP001165122">
    <property type="component" value="Unassembled WGS sequence"/>
</dbReference>
<gene>
    <name evidence="3" type="ORF">TrLO_g4654</name>
</gene>
<dbReference type="SUPFAM" id="SSF47616">
    <property type="entry name" value="GST C-terminal domain-like"/>
    <property type="match status" value="1"/>
</dbReference>
<keyword evidence="1" id="KW-0732">Signal</keyword>
<dbReference type="SFLD" id="SFLDS00019">
    <property type="entry name" value="Glutathione_Transferase_(cytos"/>
    <property type="match status" value="1"/>
</dbReference>
<reference evidence="4" key="1">
    <citation type="journal article" date="2023" name="Commun. Biol.">
        <title>Genome analysis of Parmales, the sister group of diatoms, reveals the evolutionary specialization of diatoms from phago-mixotrophs to photoautotrophs.</title>
        <authorList>
            <person name="Ban H."/>
            <person name="Sato S."/>
            <person name="Yoshikawa S."/>
            <person name="Yamada K."/>
            <person name="Nakamura Y."/>
            <person name="Ichinomiya M."/>
            <person name="Sato N."/>
            <person name="Blanc-Mathieu R."/>
            <person name="Endo H."/>
            <person name="Kuwata A."/>
            <person name="Ogata H."/>
        </authorList>
    </citation>
    <scope>NUCLEOTIDE SEQUENCE [LARGE SCALE GENOMIC DNA]</scope>
    <source>
        <strain evidence="4">NIES 3700</strain>
    </source>
</reference>
<dbReference type="PANTHER" id="PTHR43968:SF14">
    <property type="entry name" value="GLUTATHIONE S-TRANSFERASE"/>
    <property type="match status" value="1"/>
</dbReference>
<name>A0A9W7CLC5_9STRA</name>
<dbReference type="PROSITE" id="PS50404">
    <property type="entry name" value="GST_NTER"/>
    <property type="match status" value="1"/>
</dbReference>
<accession>A0A9W7CLC5</accession>
<protein>
    <recommendedName>
        <fullName evidence="2">GST N-terminal domain-containing protein</fullName>
    </recommendedName>
</protein>
<dbReference type="InterPro" id="IPR040079">
    <property type="entry name" value="Glutathione_S-Trfase"/>
</dbReference>
<dbReference type="Gene3D" id="1.20.1050.10">
    <property type="match status" value="1"/>
</dbReference>
<evidence type="ECO:0000313" key="3">
    <source>
        <dbReference type="EMBL" id="GMI08451.1"/>
    </source>
</evidence>
<dbReference type="InterPro" id="IPR004045">
    <property type="entry name" value="Glutathione_S-Trfase_N"/>
</dbReference>
<feature type="signal peptide" evidence="1">
    <location>
        <begin position="1"/>
        <end position="16"/>
    </location>
</feature>
<dbReference type="CDD" id="cd00570">
    <property type="entry name" value="GST_N_family"/>
    <property type="match status" value="1"/>
</dbReference>
<comment type="caution">
    <text evidence="3">The sequence shown here is derived from an EMBL/GenBank/DDBJ whole genome shotgun (WGS) entry which is preliminary data.</text>
</comment>
<dbReference type="InterPro" id="IPR036282">
    <property type="entry name" value="Glutathione-S-Trfase_C_sf"/>
</dbReference>
<evidence type="ECO:0000256" key="1">
    <source>
        <dbReference type="SAM" id="SignalP"/>
    </source>
</evidence>
<dbReference type="InterPro" id="IPR050983">
    <property type="entry name" value="GST_Omega/HSP26"/>
</dbReference>
<dbReference type="GO" id="GO:0005737">
    <property type="term" value="C:cytoplasm"/>
    <property type="evidence" value="ECO:0007669"/>
    <property type="project" value="TreeGrafter"/>
</dbReference>
<dbReference type="SUPFAM" id="SSF52833">
    <property type="entry name" value="Thioredoxin-like"/>
    <property type="match status" value="1"/>
</dbReference>
<dbReference type="EMBL" id="BRXW01000123">
    <property type="protein sequence ID" value="GMI08451.1"/>
    <property type="molecule type" value="Genomic_DNA"/>
</dbReference>
<dbReference type="InterPro" id="IPR036249">
    <property type="entry name" value="Thioredoxin-like_sf"/>
</dbReference>
<organism evidence="3 4">
    <name type="scientific">Triparma laevis f. longispina</name>
    <dbReference type="NCBI Taxonomy" id="1714387"/>
    <lineage>
        <taxon>Eukaryota</taxon>
        <taxon>Sar</taxon>
        <taxon>Stramenopiles</taxon>
        <taxon>Ochrophyta</taxon>
        <taxon>Bolidophyceae</taxon>
        <taxon>Parmales</taxon>
        <taxon>Triparmaceae</taxon>
        <taxon>Triparma</taxon>
    </lineage>
</organism>
<keyword evidence="4" id="KW-1185">Reference proteome</keyword>
<dbReference type="OrthoDB" id="4951845at2759"/>
<feature type="chain" id="PRO_5040951016" description="GST N-terminal domain-containing protein" evidence="1">
    <location>
        <begin position="17"/>
        <end position="453"/>
    </location>
</feature>
<feature type="domain" description="GST N-terminal" evidence="2">
    <location>
        <begin position="66"/>
        <end position="148"/>
    </location>
</feature>